<dbReference type="Proteomes" id="UP000237797">
    <property type="component" value="Unassembled WGS sequence"/>
</dbReference>
<dbReference type="Gene3D" id="3.40.50.300">
    <property type="entry name" value="P-loop containing nucleotide triphosphate hydrolases"/>
    <property type="match status" value="2"/>
</dbReference>
<feature type="compositionally biased region" description="Basic and acidic residues" evidence="5">
    <location>
        <begin position="561"/>
        <end position="573"/>
    </location>
</feature>
<dbReference type="Pfam" id="PF12848">
    <property type="entry name" value="ABC_tran_Xtn"/>
    <property type="match status" value="1"/>
</dbReference>
<evidence type="ECO:0000256" key="5">
    <source>
        <dbReference type="SAM" id="MobiDB-lite"/>
    </source>
</evidence>
<keyword evidence="8" id="KW-1185">Reference proteome</keyword>
<dbReference type="PROSITE" id="PS50893">
    <property type="entry name" value="ABC_TRANSPORTER_2"/>
    <property type="match status" value="2"/>
</dbReference>
<dbReference type="FunFam" id="3.40.50.300:FF:000011">
    <property type="entry name" value="Putative ABC transporter ATP-binding component"/>
    <property type="match status" value="1"/>
</dbReference>
<gene>
    <name evidence="7" type="ORF">CLV97_12222</name>
</gene>
<sequence>MILLQVNQVSKSYGANPVLEEATLRVAEKERVGLIGVNGAGKTTLLKIITSQITPDRGEVFIAKNARIGYLAQDSGLDSGRTVWEEALTVFTSLREMESRLRRMEREMGDQALMADEERYQQVLERYASLQEAYEREGGFQYEARIRGALHGLGLSGIDWHRTPVSDLSGGQKTRLALAKLLLQEPDLLILDEPTNYLDMDALAWLEQTLASYPGALLVVSHDRYFLDRFVETIYEVDRKRVTRYPGNYTDFVRQKAEWVARQEKKYEEQQAEIRRMEEFIRRNIARASTTKRAQSRRKALERMTLVERPPKEGPPAAIRFDVASTSGKEVLEAKELTIGYDPSSPLASGLSFRIERGERIALIGPNGTGKSTLLKTVAGLLPPLSGRIRFGTGVDLDYYDQEQQAFDPEATVLEEVWNDFPSLDRTAVRSALGQFLFSGDDVFKKVSELSGGEKARLSLCKRMLRRANLLLMDEPTNHLDMRSKERLEKALAEYPGTLLFVSHDRYFINQLATRVWELSPEGIRSYSGNYDAYLEQKKSLEEQQASPKGETIAPRRRKDSSKDRSREERLRREEAARLEAEIQTLEKKIQEIQETMCLPEVLRDSERVRELKDQLDEHEEMLAKKTERWVELAE</sequence>
<dbReference type="InterPro" id="IPR032781">
    <property type="entry name" value="ABC_tran_Xtn"/>
</dbReference>
<dbReference type="InterPro" id="IPR051309">
    <property type="entry name" value="ABCF_ATPase"/>
</dbReference>
<feature type="domain" description="ABC transporter" evidence="6">
    <location>
        <begin position="332"/>
        <end position="546"/>
    </location>
</feature>
<dbReference type="EMBL" id="PVNE01000022">
    <property type="protein sequence ID" value="PRX39632.1"/>
    <property type="molecule type" value="Genomic_DNA"/>
</dbReference>
<dbReference type="InterPro" id="IPR017871">
    <property type="entry name" value="ABC_transporter-like_CS"/>
</dbReference>
<dbReference type="InterPro" id="IPR003439">
    <property type="entry name" value="ABC_transporter-like_ATP-bd"/>
</dbReference>
<dbReference type="GO" id="GO:0003677">
    <property type="term" value="F:DNA binding"/>
    <property type="evidence" value="ECO:0007669"/>
    <property type="project" value="InterPro"/>
</dbReference>
<evidence type="ECO:0000256" key="2">
    <source>
        <dbReference type="ARBA" id="ARBA00022741"/>
    </source>
</evidence>
<dbReference type="PANTHER" id="PTHR42855">
    <property type="entry name" value="ABC TRANSPORTER ATP-BINDING SUBUNIT"/>
    <property type="match status" value="1"/>
</dbReference>
<keyword evidence="3 7" id="KW-0067">ATP-binding</keyword>
<dbReference type="GO" id="GO:0005524">
    <property type="term" value="F:ATP binding"/>
    <property type="evidence" value="ECO:0007669"/>
    <property type="project" value="UniProtKB-KW"/>
</dbReference>
<feature type="domain" description="ABC transporter" evidence="6">
    <location>
        <begin position="4"/>
        <end position="264"/>
    </location>
</feature>
<dbReference type="AlphaFoldDB" id="A0A2T0LCH4"/>
<dbReference type="GO" id="GO:0016887">
    <property type="term" value="F:ATP hydrolysis activity"/>
    <property type="evidence" value="ECO:0007669"/>
    <property type="project" value="InterPro"/>
</dbReference>
<accession>A0A2T0LCH4</accession>
<evidence type="ECO:0000313" key="7">
    <source>
        <dbReference type="EMBL" id="PRX39632.1"/>
    </source>
</evidence>
<dbReference type="InterPro" id="IPR003593">
    <property type="entry name" value="AAA+_ATPase"/>
</dbReference>
<evidence type="ECO:0000313" key="8">
    <source>
        <dbReference type="Proteomes" id="UP000237797"/>
    </source>
</evidence>
<dbReference type="FunFam" id="3.40.50.300:FF:000309">
    <property type="entry name" value="ABC transporter ATP-binding protein"/>
    <property type="match status" value="1"/>
</dbReference>
<proteinExistence type="predicted"/>
<dbReference type="InterPro" id="IPR027417">
    <property type="entry name" value="P-loop_NTPase"/>
</dbReference>
<dbReference type="InterPro" id="IPR032524">
    <property type="entry name" value="ABC_tran_C"/>
</dbReference>
<dbReference type="RefSeq" id="WP_106345943.1">
    <property type="nucleotide sequence ID" value="NZ_PVNE01000022.1"/>
</dbReference>
<organism evidence="7 8">
    <name type="scientific">Planifilum fimeticola</name>
    <dbReference type="NCBI Taxonomy" id="201975"/>
    <lineage>
        <taxon>Bacteria</taxon>
        <taxon>Bacillati</taxon>
        <taxon>Bacillota</taxon>
        <taxon>Bacilli</taxon>
        <taxon>Bacillales</taxon>
        <taxon>Thermoactinomycetaceae</taxon>
        <taxon>Planifilum</taxon>
    </lineage>
</organism>
<comment type="caution">
    <text evidence="7">The sequence shown here is derived from an EMBL/GenBank/DDBJ whole genome shotgun (WGS) entry which is preliminary data.</text>
</comment>
<dbReference type="PROSITE" id="PS00211">
    <property type="entry name" value="ABC_TRANSPORTER_1"/>
    <property type="match status" value="1"/>
</dbReference>
<dbReference type="PANTHER" id="PTHR42855:SF2">
    <property type="entry name" value="DRUG RESISTANCE ABC TRANSPORTER,ATP-BINDING PROTEIN"/>
    <property type="match status" value="1"/>
</dbReference>
<keyword evidence="2" id="KW-0547">Nucleotide-binding</keyword>
<dbReference type="CDD" id="cd03221">
    <property type="entry name" value="ABCF_EF-3"/>
    <property type="match status" value="2"/>
</dbReference>
<keyword evidence="1" id="KW-0677">Repeat</keyword>
<keyword evidence="4" id="KW-0175">Coiled coil</keyword>
<dbReference type="Pfam" id="PF16326">
    <property type="entry name" value="ABC_tran_CTD"/>
    <property type="match status" value="1"/>
</dbReference>
<evidence type="ECO:0000259" key="6">
    <source>
        <dbReference type="PROSITE" id="PS50893"/>
    </source>
</evidence>
<dbReference type="SMART" id="SM00382">
    <property type="entry name" value="AAA"/>
    <property type="match status" value="2"/>
</dbReference>
<dbReference type="InterPro" id="IPR037118">
    <property type="entry name" value="Val-tRNA_synth_C_sf"/>
</dbReference>
<name>A0A2T0LCH4_9BACL</name>
<dbReference type="Pfam" id="PF00005">
    <property type="entry name" value="ABC_tran"/>
    <property type="match status" value="2"/>
</dbReference>
<evidence type="ECO:0000256" key="3">
    <source>
        <dbReference type="ARBA" id="ARBA00022840"/>
    </source>
</evidence>
<feature type="coiled-coil region" evidence="4">
    <location>
        <begin position="94"/>
        <end position="133"/>
    </location>
</feature>
<dbReference type="SUPFAM" id="SSF52540">
    <property type="entry name" value="P-loop containing nucleoside triphosphate hydrolases"/>
    <property type="match status" value="2"/>
</dbReference>
<protein>
    <submittedName>
        <fullName evidence="7">ATP-binding cassette subfamily F protein 3</fullName>
    </submittedName>
</protein>
<evidence type="ECO:0000256" key="1">
    <source>
        <dbReference type="ARBA" id="ARBA00022737"/>
    </source>
</evidence>
<dbReference type="OrthoDB" id="9760950at2"/>
<reference evidence="7 8" key="1">
    <citation type="submission" date="2018-03" db="EMBL/GenBank/DDBJ databases">
        <title>Genomic Encyclopedia of Archaeal and Bacterial Type Strains, Phase II (KMG-II): from individual species to whole genera.</title>
        <authorList>
            <person name="Goeker M."/>
        </authorList>
    </citation>
    <scope>NUCLEOTIDE SEQUENCE [LARGE SCALE GENOMIC DNA]</scope>
    <source>
        <strain evidence="7 8">DSM 44946</strain>
    </source>
</reference>
<evidence type="ECO:0000256" key="4">
    <source>
        <dbReference type="SAM" id="Coils"/>
    </source>
</evidence>
<feature type="region of interest" description="Disordered" evidence="5">
    <location>
        <begin position="541"/>
        <end position="573"/>
    </location>
</feature>
<dbReference type="Gene3D" id="1.10.287.380">
    <property type="entry name" value="Valyl-tRNA synthetase, C-terminal domain"/>
    <property type="match status" value="1"/>
</dbReference>